<dbReference type="Proteomes" id="UP001442841">
    <property type="component" value="Chromosome"/>
</dbReference>
<accession>A0ABZ3FPX7</accession>
<dbReference type="InterPro" id="IPR009061">
    <property type="entry name" value="DNA-bd_dom_put_sf"/>
</dbReference>
<gene>
    <name evidence="1" type="ORF">AADG42_05640</name>
</gene>
<proteinExistence type="predicted"/>
<sequence>MTVLEKEPSALGELLTTGDVSAMTGGLVSESTLRFWRHMDDGRGPRWFKVGPRRVAYRRADVEQWLTEQYNGGAA</sequence>
<evidence type="ECO:0000313" key="1">
    <source>
        <dbReference type="EMBL" id="XAN06814.1"/>
    </source>
</evidence>
<dbReference type="InterPro" id="IPR010260">
    <property type="entry name" value="AlpA"/>
</dbReference>
<organism evidence="1 2">
    <name type="scientific">Ammonicoccus fulvus</name>
    <dbReference type="NCBI Taxonomy" id="3138240"/>
    <lineage>
        <taxon>Bacteria</taxon>
        <taxon>Bacillati</taxon>
        <taxon>Actinomycetota</taxon>
        <taxon>Actinomycetes</taxon>
        <taxon>Propionibacteriales</taxon>
        <taxon>Propionibacteriaceae</taxon>
        <taxon>Ammonicoccus</taxon>
    </lineage>
</organism>
<keyword evidence="2" id="KW-1185">Reference proteome</keyword>
<dbReference type="EMBL" id="CP154795">
    <property type="protein sequence ID" value="XAN06814.1"/>
    <property type="molecule type" value="Genomic_DNA"/>
</dbReference>
<name>A0ABZ3FPX7_9ACTN</name>
<reference evidence="1 2" key="1">
    <citation type="submission" date="2024-04" db="EMBL/GenBank/DDBJ databases">
        <title>Isolation of an actinomycete strain from pig manure.</title>
        <authorList>
            <person name="Gong T."/>
            <person name="Yu Z."/>
            <person name="An M."/>
            <person name="Wei C."/>
            <person name="Yang W."/>
            <person name="Liu L."/>
        </authorList>
    </citation>
    <scope>NUCLEOTIDE SEQUENCE [LARGE SCALE GENOMIC DNA]</scope>
    <source>
        <strain evidence="1 2">ZF39</strain>
    </source>
</reference>
<protein>
    <submittedName>
        <fullName evidence="1">AlpA family phage regulatory protein</fullName>
    </submittedName>
</protein>
<dbReference type="SUPFAM" id="SSF46955">
    <property type="entry name" value="Putative DNA-binding domain"/>
    <property type="match status" value="1"/>
</dbReference>
<dbReference type="Pfam" id="PF05930">
    <property type="entry name" value="Phage_AlpA"/>
    <property type="match status" value="1"/>
</dbReference>
<evidence type="ECO:0000313" key="2">
    <source>
        <dbReference type="Proteomes" id="UP001442841"/>
    </source>
</evidence>
<dbReference type="RefSeq" id="WP_425308247.1">
    <property type="nucleotide sequence ID" value="NZ_CP154795.1"/>
</dbReference>